<reference evidence="3 4" key="1">
    <citation type="submission" date="2020-03" db="EMBL/GenBank/DDBJ databases">
        <title>Leucobacter sp. nov., isolated from beetles.</title>
        <authorList>
            <person name="Hyun D.-W."/>
            <person name="Bae J.-W."/>
        </authorList>
    </citation>
    <scope>NUCLEOTIDE SEQUENCE [LARGE SCALE GENOMIC DNA]</scope>
    <source>
        <strain evidence="3 4">HDW9B</strain>
    </source>
</reference>
<evidence type="ECO:0000313" key="3">
    <source>
        <dbReference type="EMBL" id="QIM16504.1"/>
    </source>
</evidence>
<protein>
    <submittedName>
        <fullName evidence="3">Choice-of-anchor A family protein</fullName>
    </submittedName>
</protein>
<gene>
    <name evidence="3" type="ORF">G7067_08885</name>
</gene>
<dbReference type="EMBL" id="CP049934">
    <property type="protein sequence ID" value="QIM16504.1"/>
    <property type="molecule type" value="Genomic_DNA"/>
</dbReference>
<dbReference type="KEGG" id="lins:G7067_08885"/>
<evidence type="ECO:0000259" key="2">
    <source>
        <dbReference type="Pfam" id="PF20597"/>
    </source>
</evidence>
<dbReference type="NCBIfam" id="TIGR04215">
    <property type="entry name" value="choice_anch_A"/>
    <property type="match status" value="1"/>
</dbReference>
<name>A0A6G8FJG9_9MICO</name>
<keyword evidence="4" id="KW-1185">Reference proteome</keyword>
<dbReference type="Pfam" id="PF20597">
    <property type="entry name" value="pAdhesive_15"/>
    <property type="match status" value="1"/>
</dbReference>
<dbReference type="PANTHER" id="PTHR36721:SF1">
    <property type="entry name" value="OS04G0446401 PROTEIN"/>
    <property type="match status" value="1"/>
</dbReference>
<dbReference type="InterPro" id="IPR026588">
    <property type="entry name" value="Choice_anch_A"/>
</dbReference>
<evidence type="ECO:0000256" key="1">
    <source>
        <dbReference type="SAM" id="MobiDB-lite"/>
    </source>
</evidence>
<dbReference type="Proteomes" id="UP000501387">
    <property type="component" value="Chromosome"/>
</dbReference>
<dbReference type="RefSeq" id="WP_166323589.1">
    <property type="nucleotide sequence ID" value="NZ_CP049934.1"/>
</dbReference>
<feature type="compositionally biased region" description="Acidic residues" evidence="1">
    <location>
        <begin position="381"/>
        <end position="402"/>
    </location>
</feature>
<feature type="compositionally biased region" description="Acidic residues" evidence="1">
    <location>
        <begin position="411"/>
        <end position="502"/>
    </location>
</feature>
<sequence length="592" mass="62465">MPIWRNILIPSLRAFANVCLVLLSVAAVVLLGAAPALATSSEQRFRTREAARLRSSLEQSIPSQSVQDSLEYFGPGPCVGAKCPDKFPAPGTNIDRGHRDAAINVFAGGDITVTGDVAEMEGRIVTLGTFRVNKSPVGNYNIGVAGVGSRVSPPDGSDYLTVGGNLDVASGSTLIAERGYIRLGGQRIGNGHTRGGGVITDAGATQMYADAQSTLRSTSDTYAALPTTGTVSVSSWRATFRGDGESPVQVFQSNQSLESPDGGSLEFAFQGIPADATVIINLMGSNVRLATYSGDLNDSGTWNKLRDRMLWNFPNATSVTFHGPAQFQGSALIGQAGSTATVSVAGFSGRFFTAGSLTHTPDRLGGQGGEFHAYPFIPQAEDPENPDPENPDPENPDPDPENPDPKNPDPENPDPENPDPENPDPENPDPENPDPENPDPENPDPENPDPENPDPENPDPENPDPENPDPENPDPENPDPENPDPENPDPENPDPENPEPDVPEGTVTSPPPTTTSPPAPERPESETPRTPAVPLAPEQPKASAAQGARLATSGFSTREILPPLGASILLGAWLLVQGHVHSARDSEIVRSS</sequence>
<feature type="compositionally biased region" description="Pro residues" evidence="1">
    <location>
        <begin position="509"/>
        <end position="520"/>
    </location>
</feature>
<dbReference type="AlphaFoldDB" id="A0A6G8FJG9"/>
<dbReference type="PANTHER" id="PTHR36721">
    <property type="entry name" value="PROLINE-RICH FAMILY PROTEIN"/>
    <property type="match status" value="1"/>
</dbReference>
<feature type="domain" description="Choice-of-anchor A" evidence="2">
    <location>
        <begin position="104"/>
        <end position="371"/>
    </location>
</feature>
<proteinExistence type="predicted"/>
<organism evidence="3 4">
    <name type="scientific">Leucobacter insecticola</name>
    <dbReference type="NCBI Taxonomy" id="2714934"/>
    <lineage>
        <taxon>Bacteria</taxon>
        <taxon>Bacillati</taxon>
        <taxon>Actinomycetota</taxon>
        <taxon>Actinomycetes</taxon>
        <taxon>Micrococcales</taxon>
        <taxon>Microbacteriaceae</taxon>
        <taxon>Leucobacter</taxon>
    </lineage>
</organism>
<evidence type="ECO:0000313" key="4">
    <source>
        <dbReference type="Proteomes" id="UP000501387"/>
    </source>
</evidence>
<feature type="region of interest" description="Disordered" evidence="1">
    <location>
        <begin position="360"/>
        <end position="550"/>
    </location>
</feature>
<accession>A0A6G8FJG9</accession>